<dbReference type="KEGG" id="smag:AN936_22030"/>
<dbReference type="EMBL" id="CP012700">
    <property type="protein sequence ID" value="ALH82935.1"/>
    <property type="molecule type" value="Genomic_DNA"/>
</dbReference>
<sequence length="110" mass="12426">MPFFTKKPVRIEAVQFLRIMPASGNPFFAEDDSLDASWPTWLVEALCKQSWQEGAMWVNTFNSLHIRTLEGIMLVSPNDWVICGVKGELYPCKPDIFAVTYDAIAEEPAS</sequence>
<dbReference type="Proteomes" id="UP000058074">
    <property type="component" value="Chromosome"/>
</dbReference>
<name>A0A0N9UGR6_SPHMC</name>
<dbReference type="PATRIC" id="fig|33050.5.peg.4561"/>
<evidence type="ECO:0000313" key="1">
    <source>
        <dbReference type="EMBL" id="ALH82935.1"/>
    </source>
</evidence>
<evidence type="ECO:0008006" key="3">
    <source>
        <dbReference type="Google" id="ProtNLM"/>
    </source>
</evidence>
<dbReference type="RefSeq" id="WP_054589913.1">
    <property type="nucleotide sequence ID" value="NZ_CP012700.1"/>
</dbReference>
<dbReference type="OrthoDB" id="5688154at2"/>
<protein>
    <recommendedName>
        <fullName evidence="3">Phage protein</fullName>
    </recommendedName>
</protein>
<evidence type="ECO:0000313" key="2">
    <source>
        <dbReference type="Proteomes" id="UP000058074"/>
    </source>
</evidence>
<accession>A0A0N9UGR6</accession>
<organism evidence="1 2">
    <name type="scientific">Sphingopyxis macrogoltabida</name>
    <name type="common">Sphingomonas macrogoltabidus</name>
    <dbReference type="NCBI Taxonomy" id="33050"/>
    <lineage>
        <taxon>Bacteria</taxon>
        <taxon>Pseudomonadati</taxon>
        <taxon>Pseudomonadota</taxon>
        <taxon>Alphaproteobacteria</taxon>
        <taxon>Sphingomonadales</taxon>
        <taxon>Sphingomonadaceae</taxon>
        <taxon>Sphingopyxis</taxon>
    </lineage>
</organism>
<reference evidence="1 2" key="1">
    <citation type="journal article" date="2015" name="Genome Announc.">
        <title>Complete Genome Sequence of Polypropylene Glycol- and Polyethylene Glycol-Degrading Sphingopyxis macrogoltabida Strain EY-1.</title>
        <authorList>
            <person name="Ohtsubo Y."/>
            <person name="Nagata Y."/>
            <person name="Numata M."/>
            <person name="Tsuchikane K."/>
            <person name="Hosoyama A."/>
            <person name="Yamazoe A."/>
            <person name="Tsuda M."/>
            <person name="Fujita N."/>
            <person name="Kawai F."/>
        </authorList>
    </citation>
    <scope>NUCLEOTIDE SEQUENCE [LARGE SCALE GENOMIC DNA]</scope>
    <source>
        <strain evidence="1 2">EY-1</strain>
    </source>
</reference>
<dbReference type="AlphaFoldDB" id="A0A0N9UGR6"/>
<proteinExistence type="predicted"/>
<gene>
    <name evidence="1" type="ORF">AN936_22030</name>
</gene>